<dbReference type="Proteomes" id="UP000183208">
    <property type="component" value="Unassembled WGS sequence"/>
</dbReference>
<accession>A0A1M7BNF5</accession>
<reference evidence="4 5" key="1">
    <citation type="submission" date="2016-10" db="EMBL/GenBank/DDBJ databases">
        <authorList>
            <person name="de Groot N.N."/>
        </authorList>
    </citation>
    <scope>NUCLEOTIDE SEQUENCE [LARGE SCALE GENOMIC DNA]</scope>
    <source>
        <strain evidence="4 5">GAS522</strain>
    </source>
</reference>
<feature type="domain" description="Soluble ligand binding" evidence="3">
    <location>
        <begin position="204"/>
        <end position="248"/>
    </location>
</feature>
<dbReference type="Gene3D" id="3.10.560.10">
    <property type="entry name" value="Outer membrane lipoprotein wza domain like"/>
    <property type="match status" value="2"/>
</dbReference>
<evidence type="ECO:0000313" key="5">
    <source>
        <dbReference type="Proteomes" id="UP000183208"/>
    </source>
</evidence>
<dbReference type="Pfam" id="PF10531">
    <property type="entry name" value="SLBB"/>
    <property type="match status" value="1"/>
</dbReference>
<proteinExistence type="predicted"/>
<name>A0A1M7BNF5_9BRAD</name>
<dbReference type="PANTHER" id="PTHR33619">
    <property type="entry name" value="POLYSACCHARIDE EXPORT PROTEIN GFCE-RELATED"/>
    <property type="match status" value="1"/>
</dbReference>
<dbReference type="AlphaFoldDB" id="A0A1M7BNF5"/>
<dbReference type="EMBL" id="FNTI01000001">
    <property type="protein sequence ID" value="SED58160.1"/>
    <property type="molecule type" value="Genomic_DNA"/>
</dbReference>
<evidence type="ECO:0000259" key="2">
    <source>
        <dbReference type="Pfam" id="PF02563"/>
    </source>
</evidence>
<dbReference type="Pfam" id="PF02563">
    <property type="entry name" value="Poly_export"/>
    <property type="match status" value="1"/>
</dbReference>
<dbReference type="Gene3D" id="3.30.1950.10">
    <property type="entry name" value="wza like domain"/>
    <property type="match status" value="1"/>
</dbReference>
<organism evidence="4 5">
    <name type="scientific">Bradyrhizobium lablabi</name>
    <dbReference type="NCBI Taxonomy" id="722472"/>
    <lineage>
        <taxon>Bacteria</taxon>
        <taxon>Pseudomonadati</taxon>
        <taxon>Pseudomonadota</taxon>
        <taxon>Alphaproteobacteria</taxon>
        <taxon>Hyphomicrobiales</taxon>
        <taxon>Nitrobacteraceae</taxon>
        <taxon>Bradyrhizobium</taxon>
    </lineage>
</organism>
<gene>
    <name evidence="4" type="ORF">SAMN05444171_4512</name>
</gene>
<evidence type="ECO:0000259" key="3">
    <source>
        <dbReference type="Pfam" id="PF10531"/>
    </source>
</evidence>
<dbReference type="InterPro" id="IPR019554">
    <property type="entry name" value="Soluble_ligand-bd"/>
</dbReference>
<evidence type="ECO:0000313" key="4">
    <source>
        <dbReference type="EMBL" id="SED58160.1"/>
    </source>
</evidence>
<dbReference type="InterPro" id="IPR003715">
    <property type="entry name" value="Poly_export_N"/>
</dbReference>
<dbReference type="InterPro" id="IPR049712">
    <property type="entry name" value="Poly_export"/>
</dbReference>
<dbReference type="PANTHER" id="PTHR33619:SF3">
    <property type="entry name" value="POLYSACCHARIDE EXPORT PROTEIN GFCE-RELATED"/>
    <property type="match status" value="1"/>
</dbReference>
<protein>
    <submittedName>
        <fullName evidence="4">Polysaccharide export outer membrane protein</fullName>
    </submittedName>
</protein>
<feature type="domain" description="Polysaccharide export protein N-terminal" evidence="2">
    <location>
        <begin position="106"/>
        <end position="195"/>
    </location>
</feature>
<sequence>MAKRLTFCDERKADPAIATARSPRLPRDLPGAMRLLARTAVLSALLVHGGCSSLPSSGPSNALARMDQVDPAALPYAMVKVTPDIENILERNSFRIGRVFIDRRGPAEIRFGIGDTVSVTIFEAAAGGLFIPVDAGVRPGNYVTLPNQPVDTQGNITVPYAGPIKAQGRTAVQVQTAIVNALKNRALEPQAVVALVDQKASSISVLGEVGTPSRFPANAAGERLLDAISRAGGPRNPGYDTFVMLEREGRQATAPFGSLLNEPTNNIYVRPQDTIYLFTQPQTFVAFGASGQQGQFGFGAWRLSIAEALGKTGGLNDNLADPASVYLYRGEPREVAERLGADCSRFSGPVVPVIYNLNLRDPAGYFLATKFEMHNKDVIFTSNSTSVESSKLMTYLRLITATVNDPLMAAVNAYTVKGLATGVGGTTVVNTTSSVK</sequence>
<keyword evidence="1" id="KW-0732">Signal</keyword>
<dbReference type="GO" id="GO:0015159">
    <property type="term" value="F:polysaccharide transmembrane transporter activity"/>
    <property type="evidence" value="ECO:0007669"/>
    <property type="project" value="InterPro"/>
</dbReference>
<evidence type="ECO:0000256" key="1">
    <source>
        <dbReference type="ARBA" id="ARBA00022729"/>
    </source>
</evidence>